<proteinExistence type="predicted"/>
<comment type="caution">
    <text evidence="3">The sequence shown here is derived from an EMBL/GenBank/DDBJ whole genome shotgun (WGS) entry which is preliminary data.</text>
</comment>
<protein>
    <recommendedName>
        <fullName evidence="2">Uncharacterized protein YyaB-like PH domain-containing protein</fullName>
    </recommendedName>
</protein>
<evidence type="ECO:0000259" key="2">
    <source>
        <dbReference type="Pfam" id="PF06713"/>
    </source>
</evidence>
<dbReference type="Pfam" id="PF06713">
    <property type="entry name" value="bPH_4"/>
    <property type="match status" value="1"/>
</dbReference>
<sequence>MYFPSKKDWWMTIIIWLCAGFFMIPPVFLPDFGVWMTPDFLDKQWIKIMVLFPIGLVLIWIWSKTGYRIEGNSLIIRSGPFKKEILMDEIYRIRETKNPFTAPALSMHKIEIYYGKYDFVSISPENKTAFISELKERNANIQTDTSIQSIR</sequence>
<dbReference type="EMBL" id="PKOZ01000001">
    <property type="protein sequence ID" value="PQD96698.1"/>
    <property type="molecule type" value="Genomic_DNA"/>
</dbReference>
<feature type="domain" description="Uncharacterized protein YyaB-like PH" evidence="2">
    <location>
        <begin position="65"/>
        <end position="138"/>
    </location>
</feature>
<dbReference type="GO" id="GO:0030153">
    <property type="term" value="P:bacteriocin immunity"/>
    <property type="evidence" value="ECO:0007669"/>
    <property type="project" value="InterPro"/>
</dbReference>
<dbReference type="InterPro" id="IPR009589">
    <property type="entry name" value="PH_YyaB-like"/>
</dbReference>
<reference evidence="3 4" key="1">
    <citation type="submission" date="2017-12" db="EMBL/GenBank/DDBJ databases">
        <title>Taxonomic description and draft genome of Pradoshia cofamensis Gen. nov., sp. nov., a thermotolerant bacillale isolated from anterior gut of earthworm Eisenia fetida.</title>
        <authorList>
            <person name="Saha T."/>
            <person name="Chakraborty R."/>
        </authorList>
    </citation>
    <scope>NUCLEOTIDE SEQUENCE [LARGE SCALE GENOMIC DNA]</scope>
    <source>
        <strain evidence="3 4">EAG3</strain>
    </source>
</reference>
<keyword evidence="1" id="KW-1133">Transmembrane helix</keyword>
<keyword evidence="1" id="KW-0472">Membrane</keyword>
<keyword evidence="4" id="KW-1185">Reference proteome</keyword>
<gene>
    <name evidence="3" type="ORF">CYL18_02050</name>
</gene>
<name>A0A2S7N3V3_9BACI</name>
<evidence type="ECO:0000313" key="4">
    <source>
        <dbReference type="Proteomes" id="UP000239663"/>
    </source>
</evidence>
<dbReference type="AlphaFoldDB" id="A0A2S7N3V3"/>
<dbReference type="OrthoDB" id="6658731at2"/>
<accession>A0A2S7N3V3</accession>
<evidence type="ECO:0000256" key="1">
    <source>
        <dbReference type="SAM" id="Phobius"/>
    </source>
</evidence>
<evidence type="ECO:0000313" key="3">
    <source>
        <dbReference type="EMBL" id="PQD96698.1"/>
    </source>
</evidence>
<keyword evidence="1" id="KW-0812">Transmembrane</keyword>
<feature type="transmembrane region" description="Helical" evidence="1">
    <location>
        <begin position="9"/>
        <end position="29"/>
    </location>
</feature>
<feature type="transmembrane region" description="Helical" evidence="1">
    <location>
        <begin position="44"/>
        <end position="62"/>
    </location>
</feature>
<dbReference type="Proteomes" id="UP000239663">
    <property type="component" value="Unassembled WGS sequence"/>
</dbReference>
<dbReference type="RefSeq" id="WP_104847795.1">
    <property type="nucleotide sequence ID" value="NZ_PKOZ01000001.1"/>
</dbReference>
<organism evidence="3 4">
    <name type="scientific">Pradoshia eiseniae</name>
    <dbReference type="NCBI Taxonomy" id="2064768"/>
    <lineage>
        <taxon>Bacteria</taxon>
        <taxon>Bacillati</taxon>
        <taxon>Bacillota</taxon>
        <taxon>Bacilli</taxon>
        <taxon>Bacillales</taxon>
        <taxon>Bacillaceae</taxon>
        <taxon>Pradoshia</taxon>
    </lineage>
</organism>